<evidence type="ECO:0000256" key="7">
    <source>
        <dbReference type="SAM" id="SignalP"/>
    </source>
</evidence>
<feature type="transmembrane region" description="Helical" evidence="6">
    <location>
        <begin position="203"/>
        <end position="228"/>
    </location>
</feature>
<feature type="chain" id="PRO_5045823232" description="histidine kinase" evidence="7">
    <location>
        <begin position="20"/>
        <end position="605"/>
    </location>
</feature>
<dbReference type="InterPro" id="IPR011623">
    <property type="entry name" value="7TMR_DISM_rcpt_extracell_dom1"/>
</dbReference>
<dbReference type="Gene3D" id="2.60.40.2380">
    <property type="match status" value="1"/>
</dbReference>
<dbReference type="RefSeq" id="WP_348738182.1">
    <property type="nucleotide sequence ID" value="NZ_CAXJRC010000013.1"/>
</dbReference>
<name>A0ABM9PL54_9FLAO</name>
<dbReference type="Proteomes" id="UP001497602">
    <property type="component" value="Unassembled WGS sequence"/>
</dbReference>
<keyword evidence="6" id="KW-0812">Transmembrane</keyword>
<comment type="caution">
    <text evidence="9">The sequence shown here is derived from an EMBL/GenBank/DDBJ whole genome shotgun (WGS) entry which is preliminary data.</text>
</comment>
<dbReference type="PANTHER" id="PTHR24421">
    <property type="entry name" value="NITRATE/NITRITE SENSOR PROTEIN NARX-RELATED"/>
    <property type="match status" value="1"/>
</dbReference>
<keyword evidence="7" id="KW-0732">Signal</keyword>
<feature type="transmembrane region" description="Helical" evidence="6">
    <location>
        <begin position="173"/>
        <end position="196"/>
    </location>
</feature>
<feature type="transmembrane region" description="Helical" evidence="6">
    <location>
        <begin position="240"/>
        <end position="258"/>
    </location>
</feature>
<reference evidence="9 10" key="1">
    <citation type="submission" date="2024-05" db="EMBL/GenBank/DDBJ databases">
        <authorList>
            <person name="Duchaud E."/>
        </authorList>
    </citation>
    <scope>NUCLEOTIDE SEQUENCE [LARGE SCALE GENOMIC DNA]</scope>
    <source>
        <strain evidence="9">Ena-SAMPLE-TAB-13-05-2024-13:56:06:370-140305</strain>
    </source>
</reference>
<evidence type="ECO:0000256" key="6">
    <source>
        <dbReference type="SAM" id="Phobius"/>
    </source>
</evidence>
<gene>
    <name evidence="9" type="ORF">T190115A13A_210061</name>
</gene>
<dbReference type="PANTHER" id="PTHR24421:SF10">
    <property type="entry name" value="NITRATE_NITRITE SENSOR PROTEIN NARQ"/>
    <property type="match status" value="1"/>
</dbReference>
<dbReference type="EMBL" id="CAXJRC010000013">
    <property type="protein sequence ID" value="CAL2106407.1"/>
    <property type="molecule type" value="Genomic_DNA"/>
</dbReference>
<evidence type="ECO:0000256" key="3">
    <source>
        <dbReference type="ARBA" id="ARBA00022679"/>
    </source>
</evidence>
<dbReference type="EC" id="2.7.13.3" evidence="2"/>
<evidence type="ECO:0000313" key="10">
    <source>
        <dbReference type="Proteomes" id="UP001497602"/>
    </source>
</evidence>
<feature type="transmembrane region" description="Helical" evidence="6">
    <location>
        <begin position="355"/>
        <end position="380"/>
    </location>
</feature>
<keyword evidence="6" id="KW-1133">Transmembrane helix</keyword>
<sequence length="605" mass="71139">MKTKLLTTTLLFSFLFSFAQEDKTNTIYNQICVISSKEKWGIEEVYHKFKDSSFTKTKLKKLYRKLGKKNWWLYIPVKKANGEQYLTFSFPYLAYGKLYLCKNDSIIPLHRTSYYKKFPYKYLFYRHPTWEIPSDSLNSSEVILKLKNGGSRTRLELHLETKNEFLKRTQTEYIQFGLFIAFLISMICILLFFSILKKEYSVLFYAVYIFCMVIEFLAGKGLGIQFIWSDYPFITKNIRSFTQTFAVFCMGFFYLRFYTFSKDETISKNIFKWGTILTIPLILLYLYKYLGGGMVSLYLYVWVLLKVIIFIWFVNHIYLARKKRIPNYLVFAFAAPIVSIIISQSINPLNTDSNWWIYGTANIFYIALVIEILCFTRFIFNAVIQSQKKYTQLKKISDELKYSLQNKTIEIQEQERNKLLKNVHDSFGGYLEALKLRLLNKDKDTPKKIEEILNAFDNDYRYLLNNLYAPKINANNFIETLTEFIYKINNITNNIISYNISLENTQLSKEKCIHLYRIISELVTNAIKHSNANKIKIVMSKTTSNTILLEVNDNGLGFNTSKHYKSFGLQSIQERVIKMKGKFSIQSNKNLGTLVAIKVPENEEN</sequence>
<dbReference type="InterPro" id="IPR050482">
    <property type="entry name" value="Sensor_HK_TwoCompSys"/>
</dbReference>
<comment type="catalytic activity">
    <reaction evidence="1">
        <text>ATP + protein L-histidine = ADP + protein N-phospho-L-histidine.</text>
        <dbReference type="EC" id="2.7.13.3"/>
    </reaction>
</comment>
<dbReference type="InterPro" id="IPR003594">
    <property type="entry name" value="HATPase_dom"/>
</dbReference>
<feature type="domain" description="Histidine kinase" evidence="8">
    <location>
        <begin position="515"/>
        <end position="603"/>
    </location>
</feature>
<dbReference type="GO" id="GO:0016301">
    <property type="term" value="F:kinase activity"/>
    <property type="evidence" value="ECO:0007669"/>
    <property type="project" value="UniProtKB-KW"/>
</dbReference>
<evidence type="ECO:0000313" key="9">
    <source>
        <dbReference type="EMBL" id="CAL2106407.1"/>
    </source>
</evidence>
<keyword evidence="5" id="KW-0902">Two-component regulatory system</keyword>
<keyword evidence="3" id="KW-0808">Transferase</keyword>
<feature type="transmembrane region" description="Helical" evidence="6">
    <location>
        <begin position="325"/>
        <end position="343"/>
    </location>
</feature>
<dbReference type="Pfam" id="PF07696">
    <property type="entry name" value="7TMR-DISMED2"/>
    <property type="match status" value="1"/>
</dbReference>
<feature type="transmembrane region" description="Helical" evidence="6">
    <location>
        <begin position="270"/>
        <end position="287"/>
    </location>
</feature>
<evidence type="ECO:0000259" key="8">
    <source>
        <dbReference type="PROSITE" id="PS50109"/>
    </source>
</evidence>
<organism evidence="9 10">
    <name type="scientific">Tenacibaculum vairaonense</name>
    <dbReference type="NCBI Taxonomy" id="3137860"/>
    <lineage>
        <taxon>Bacteria</taxon>
        <taxon>Pseudomonadati</taxon>
        <taxon>Bacteroidota</taxon>
        <taxon>Flavobacteriia</taxon>
        <taxon>Flavobacteriales</taxon>
        <taxon>Flavobacteriaceae</taxon>
        <taxon>Tenacibaculum</taxon>
    </lineage>
</organism>
<accession>A0ABM9PL54</accession>
<dbReference type="InterPro" id="IPR011622">
    <property type="entry name" value="7TMR_DISM_rcpt_extracell_dom2"/>
</dbReference>
<dbReference type="SUPFAM" id="SSF55874">
    <property type="entry name" value="ATPase domain of HSP90 chaperone/DNA topoisomerase II/histidine kinase"/>
    <property type="match status" value="1"/>
</dbReference>
<dbReference type="PROSITE" id="PS50109">
    <property type="entry name" value="HIS_KIN"/>
    <property type="match status" value="1"/>
</dbReference>
<evidence type="ECO:0000256" key="1">
    <source>
        <dbReference type="ARBA" id="ARBA00000085"/>
    </source>
</evidence>
<keyword evidence="4 9" id="KW-0418">Kinase</keyword>
<dbReference type="InterPro" id="IPR005467">
    <property type="entry name" value="His_kinase_dom"/>
</dbReference>
<keyword evidence="10" id="KW-1185">Reference proteome</keyword>
<evidence type="ECO:0000256" key="4">
    <source>
        <dbReference type="ARBA" id="ARBA00022777"/>
    </source>
</evidence>
<keyword evidence="6" id="KW-0472">Membrane</keyword>
<evidence type="ECO:0000256" key="5">
    <source>
        <dbReference type="ARBA" id="ARBA00023012"/>
    </source>
</evidence>
<dbReference type="Gene3D" id="3.30.565.10">
    <property type="entry name" value="Histidine kinase-like ATPase, C-terminal domain"/>
    <property type="match status" value="1"/>
</dbReference>
<dbReference type="Pfam" id="PF07695">
    <property type="entry name" value="7TMR-DISM_7TM"/>
    <property type="match status" value="1"/>
</dbReference>
<dbReference type="Pfam" id="PF02518">
    <property type="entry name" value="HATPase_c"/>
    <property type="match status" value="1"/>
</dbReference>
<dbReference type="InterPro" id="IPR036890">
    <property type="entry name" value="HATPase_C_sf"/>
</dbReference>
<dbReference type="SMART" id="SM00387">
    <property type="entry name" value="HATPase_c"/>
    <property type="match status" value="1"/>
</dbReference>
<feature type="transmembrane region" description="Helical" evidence="6">
    <location>
        <begin position="299"/>
        <end position="318"/>
    </location>
</feature>
<dbReference type="CDD" id="cd16917">
    <property type="entry name" value="HATPase_UhpB-NarQ-NarX-like"/>
    <property type="match status" value="1"/>
</dbReference>
<feature type="signal peptide" evidence="7">
    <location>
        <begin position="1"/>
        <end position="19"/>
    </location>
</feature>
<evidence type="ECO:0000256" key="2">
    <source>
        <dbReference type="ARBA" id="ARBA00012438"/>
    </source>
</evidence>
<proteinExistence type="predicted"/>
<protein>
    <recommendedName>
        <fullName evidence="2">histidine kinase</fullName>
        <ecNumber evidence="2">2.7.13.3</ecNumber>
    </recommendedName>
</protein>